<accession>A0A3L6E828</accession>
<keyword evidence="3" id="KW-0378">Hydrolase</keyword>
<name>A0A3L6E828_MAIZE</name>
<organism evidence="6 7">
    <name type="scientific">Zea mays</name>
    <name type="common">Maize</name>
    <dbReference type="NCBI Taxonomy" id="4577"/>
    <lineage>
        <taxon>Eukaryota</taxon>
        <taxon>Viridiplantae</taxon>
        <taxon>Streptophyta</taxon>
        <taxon>Embryophyta</taxon>
        <taxon>Tracheophyta</taxon>
        <taxon>Spermatophyta</taxon>
        <taxon>Magnoliopsida</taxon>
        <taxon>Liliopsida</taxon>
        <taxon>Poales</taxon>
        <taxon>Poaceae</taxon>
        <taxon>PACMAD clade</taxon>
        <taxon>Panicoideae</taxon>
        <taxon>Andropogonodae</taxon>
        <taxon>Andropogoneae</taxon>
        <taxon>Tripsacinae</taxon>
        <taxon>Zea</taxon>
    </lineage>
</organism>
<evidence type="ECO:0000313" key="6">
    <source>
        <dbReference type="EMBL" id="PWZ17089.1"/>
    </source>
</evidence>
<comment type="similarity">
    <text evidence="1">Belongs to the 'GDSL' lipolytic enzyme family.</text>
</comment>
<comment type="caution">
    <text evidence="6">The sequence shown here is derived from an EMBL/GenBank/DDBJ whole genome shotgun (WGS) entry which is preliminary data.</text>
</comment>
<evidence type="ECO:0000256" key="4">
    <source>
        <dbReference type="ARBA" id="ARBA00023180"/>
    </source>
</evidence>
<keyword evidence="2 5" id="KW-0732">Signal</keyword>
<dbReference type="CDD" id="cd01837">
    <property type="entry name" value="SGNH_plant_lipase_like"/>
    <property type="match status" value="1"/>
</dbReference>
<gene>
    <name evidence="6" type="primary">At1g28570_2</name>
    <name evidence="6" type="ORF">Zm00014a_013731</name>
</gene>
<dbReference type="ExpressionAtlas" id="A0A3L6E828">
    <property type="expression patterns" value="baseline and differential"/>
</dbReference>
<dbReference type="AlphaFoldDB" id="A0A3L6E828"/>
<evidence type="ECO:0000313" key="7">
    <source>
        <dbReference type="Proteomes" id="UP000251960"/>
    </source>
</evidence>
<protein>
    <submittedName>
        <fullName evidence="6">GDSL esterase/lipase</fullName>
    </submittedName>
</protein>
<proteinExistence type="inferred from homology"/>
<feature type="signal peptide" evidence="5">
    <location>
        <begin position="1"/>
        <end position="29"/>
    </location>
</feature>
<reference evidence="6 7" key="1">
    <citation type="journal article" date="2018" name="Nat. Genet.">
        <title>Extensive intraspecific gene order and gene structural variations between Mo17 and other maize genomes.</title>
        <authorList>
            <person name="Sun S."/>
            <person name="Zhou Y."/>
            <person name="Chen J."/>
            <person name="Shi J."/>
            <person name="Zhao H."/>
            <person name="Zhao H."/>
            <person name="Song W."/>
            <person name="Zhang M."/>
            <person name="Cui Y."/>
            <person name="Dong X."/>
            <person name="Liu H."/>
            <person name="Ma X."/>
            <person name="Jiao Y."/>
            <person name="Wang B."/>
            <person name="Wei X."/>
            <person name="Stein J.C."/>
            <person name="Glaubitz J.C."/>
            <person name="Lu F."/>
            <person name="Yu G."/>
            <person name="Liang C."/>
            <person name="Fengler K."/>
            <person name="Li B."/>
            <person name="Rafalski A."/>
            <person name="Schnable P.S."/>
            <person name="Ware D.H."/>
            <person name="Buckler E.S."/>
            <person name="Lai J."/>
        </authorList>
    </citation>
    <scope>NUCLEOTIDE SEQUENCE [LARGE SCALE GENOMIC DNA]</scope>
    <source>
        <strain evidence="7">cv. Missouri 17</strain>
        <tissue evidence="6">Seedling</tissue>
    </source>
</reference>
<dbReference type="InterPro" id="IPR001087">
    <property type="entry name" value="GDSL"/>
</dbReference>
<evidence type="ECO:0000256" key="2">
    <source>
        <dbReference type="ARBA" id="ARBA00022729"/>
    </source>
</evidence>
<dbReference type="Pfam" id="PF00657">
    <property type="entry name" value="Lipase_GDSL"/>
    <property type="match status" value="1"/>
</dbReference>
<feature type="chain" id="PRO_5018095727" evidence="5">
    <location>
        <begin position="30"/>
        <end position="402"/>
    </location>
</feature>
<evidence type="ECO:0000256" key="3">
    <source>
        <dbReference type="ARBA" id="ARBA00022801"/>
    </source>
</evidence>
<dbReference type="EMBL" id="NCVQ01000007">
    <property type="protein sequence ID" value="PWZ17089.1"/>
    <property type="molecule type" value="Genomic_DNA"/>
</dbReference>
<dbReference type="SUPFAM" id="SSF52266">
    <property type="entry name" value="SGNH hydrolase"/>
    <property type="match status" value="1"/>
</dbReference>
<dbReference type="InterPro" id="IPR035669">
    <property type="entry name" value="SGNH_plant_lipase-like"/>
</dbReference>
<dbReference type="Gene3D" id="3.40.50.1110">
    <property type="entry name" value="SGNH hydrolase"/>
    <property type="match status" value="1"/>
</dbReference>
<sequence length="402" mass="43176">MVRKEAAMAFTRVLLLLLAYCLSGVSSSAGPPPRSFTSLFALGDSYIDAGNFVTMATPVAPVWVDKPPYGMTFFERPTGRFSDGRIIVDFVAAALGVPFLPASLANSSDDDDVVARGRGVNFAVGGATAIDVAFFERSRLVPFKLLNNSLEVQLGWFEELKPSLCNATAETAGSYGGGRCFSRSLFLVGEFGVNDYTFLWTANKTESEVMAFVPRVVRTIASAVERLIVRDGAAHVVVTGNPPIGCSPTLLTLLRRTSRPTSAADDDDYDHIGCLRGVNDVARHHNALLGAAVVGLRARHPRATIVFADFYTPIRRILENPNQFGVVVSDVLKACCGTGGAYNWNGSAVCGMPGVPACANPSAYVSWDGVHFTEAVNRYVAEGWLYGPYAHPPILKAAMRRP</sequence>
<dbReference type="PANTHER" id="PTHR22835">
    <property type="entry name" value="ZINC FINGER FYVE DOMAIN CONTAINING PROTEIN"/>
    <property type="match status" value="1"/>
</dbReference>
<dbReference type="InterPro" id="IPR036514">
    <property type="entry name" value="SGNH_hydro_sf"/>
</dbReference>
<keyword evidence="4" id="KW-0325">Glycoprotein</keyword>
<evidence type="ECO:0000256" key="1">
    <source>
        <dbReference type="ARBA" id="ARBA00008668"/>
    </source>
</evidence>
<dbReference type="GO" id="GO:0016788">
    <property type="term" value="F:hydrolase activity, acting on ester bonds"/>
    <property type="evidence" value="ECO:0007669"/>
    <property type="project" value="InterPro"/>
</dbReference>
<evidence type="ECO:0000256" key="5">
    <source>
        <dbReference type="SAM" id="SignalP"/>
    </source>
</evidence>
<dbReference type="Proteomes" id="UP000251960">
    <property type="component" value="Chromosome 6"/>
</dbReference>
<dbReference type="PANTHER" id="PTHR22835:SF683">
    <property type="entry name" value="OS05G0506800 PROTEIN"/>
    <property type="match status" value="1"/>
</dbReference>